<evidence type="ECO:0000313" key="2">
    <source>
        <dbReference type="EMBL" id="GMR47916.1"/>
    </source>
</evidence>
<evidence type="ECO:0000313" key="3">
    <source>
        <dbReference type="Proteomes" id="UP001328107"/>
    </source>
</evidence>
<dbReference type="Proteomes" id="UP001328107">
    <property type="component" value="Unassembled WGS sequence"/>
</dbReference>
<sequence length="134" mass="15050">MKGLHGPSSFDLLEEENETSKMNPMDYEGKAGPNYNDDDYPGMIQMESLPETMEISVSTRVNPIRRKRRETKEEEPVPSTISSTVRSLTKQISLWFAPEEQCQLSQEECGSVPPLSPLVLSFIDDFSHVIVTAA</sequence>
<reference evidence="3" key="1">
    <citation type="submission" date="2022-10" db="EMBL/GenBank/DDBJ databases">
        <title>Genome assembly of Pristionchus species.</title>
        <authorList>
            <person name="Yoshida K."/>
            <person name="Sommer R.J."/>
        </authorList>
    </citation>
    <scope>NUCLEOTIDE SEQUENCE [LARGE SCALE GENOMIC DNA]</scope>
    <source>
        <strain evidence="3">RS5460</strain>
    </source>
</reference>
<evidence type="ECO:0000256" key="1">
    <source>
        <dbReference type="SAM" id="MobiDB-lite"/>
    </source>
</evidence>
<organism evidence="2 3">
    <name type="scientific">Pristionchus mayeri</name>
    <dbReference type="NCBI Taxonomy" id="1317129"/>
    <lineage>
        <taxon>Eukaryota</taxon>
        <taxon>Metazoa</taxon>
        <taxon>Ecdysozoa</taxon>
        <taxon>Nematoda</taxon>
        <taxon>Chromadorea</taxon>
        <taxon>Rhabditida</taxon>
        <taxon>Rhabditina</taxon>
        <taxon>Diplogasteromorpha</taxon>
        <taxon>Diplogasteroidea</taxon>
        <taxon>Neodiplogasteridae</taxon>
        <taxon>Pristionchus</taxon>
    </lineage>
</organism>
<feature type="region of interest" description="Disordered" evidence="1">
    <location>
        <begin position="1"/>
        <end position="82"/>
    </location>
</feature>
<proteinExistence type="predicted"/>
<protein>
    <submittedName>
        <fullName evidence="2">Uncharacterized protein</fullName>
    </submittedName>
</protein>
<comment type="caution">
    <text evidence="2">The sequence shown here is derived from an EMBL/GenBank/DDBJ whole genome shotgun (WGS) entry which is preliminary data.</text>
</comment>
<gene>
    <name evidence="2" type="ORF">PMAYCL1PPCAC_18111</name>
</gene>
<dbReference type="AlphaFoldDB" id="A0AAN5CNT8"/>
<accession>A0AAN5CNT8</accession>
<keyword evidence="3" id="KW-1185">Reference proteome</keyword>
<feature type="non-terminal residue" evidence="2">
    <location>
        <position position="134"/>
    </location>
</feature>
<dbReference type="EMBL" id="BTRK01000004">
    <property type="protein sequence ID" value="GMR47916.1"/>
    <property type="molecule type" value="Genomic_DNA"/>
</dbReference>
<name>A0AAN5CNT8_9BILA</name>